<dbReference type="InterPro" id="IPR040832">
    <property type="entry name" value="TTHB210-like_dom"/>
</dbReference>
<dbReference type="AlphaFoldDB" id="A0A844QAB2"/>
<dbReference type="EMBL" id="WPHG01000001">
    <property type="protein sequence ID" value="MVA95847.1"/>
    <property type="molecule type" value="Genomic_DNA"/>
</dbReference>
<dbReference type="Pfam" id="PF18197">
    <property type="entry name" value="TTHB210-like"/>
    <property type="match status" value="1"/>
</dbReference>
<keyword evidence="1" id="KW-0732">Signal</keyword>
<feature type="domain" description="TTHB210-like" evidence="2">
    <location>
        <begin position="72"/>
        <end position="112"/>
    </location>
</feature>
<evidence type="ECO:0000256" key="1">
    <source>
        <dbReference type="SAM" id="SignalP"/>
    </source>
</evidence>
<feature type="chain" id="PRO_5032758493" description="TTHB210-like domain-containing protein" evidence="1">
    <location>
        <begin position="22"/>
        <end position="141"/>
    </location>
</feature>
<dbReference type="Proteomes" id="UP000463224">
    <property type="component" value="Unassembled WGS sequence"/>
</dbReference>
<sequence length="141" mass="14770">MRTILLGAAALALAFAAPALAHDPDEAVAKSPPAAPYQQVSKLVKLPDFIPGLGQLFVDPASLPAGPFLAYDRDGALVSTIYMVPVADLNPDTSFDNLAVPGGTVDHVDIYYNAGHPGVEVPHAHIVLWHVAADEEARVGQ</sequence>
<feature type="signal peptide" evidence="1">
    <location>
        <begin position="1"/>
        <end position="21"/>
    </location>
</feature>
<dbReference type="Gene3D" id="3.30.200.270">
    <property type="match status" value="1"/>
</dbReference>
<proteinExistence type="predicted"/>
<evidence type="ECO:0000313" key="4">
    <source>
        <dbReference type="Proteomes" id="UP000463224"/>
    </source>
</evidence>
<evidence type="ECO:0000313" key="3">
    <source>
        <dbReference type="EMBL" id="MVA95847.1"/>
    </source>
</evidence>
<name>A0A844QAB2_9HYPH</name>
<accession>A0A844QAB2</accession>
<dbReference type="CDD" id="cd11669">
    <property type="entry name" value="TTHB210-like"/>
    <property type="match status" value="1"/>
</dbReference>
<comment type="caution">
    <text evidence="3">The sequence shown here is derived from an EMBL/GenBank/DDBJ whole genome shotgun (WGS) entry which is preliminary data.</text>
</comment>
<dbReference type="InterPro" id="IPR033786">
    <property type="entry name" value="TTHB210-like"/>
</dbReference>
<protein>
    <recommendedName>
        <fullName evidence="2">TTHB210-like domain-containing protein</fullName>
    </recommendedName>
</protein>
<dbReference type="RefSeq" id="WP_156710723.1">
    <property type="nucleotide sequence ID" value="NZ_WPHG01000001.1"/>
</dbReference>
<organism evidence="3 4">
    <name type="scientific">Nitratireductor arenosus</name>
    <dbReference type="NCBI Taxonomy" id="2682096"/>
    <lineage>
        <taxon>Bacteria</taxon>
        <taxon>Pseudomonadati</taxon>
        <taxon>Pseudomonadota</taxon>
        <taxon>Alphaproteobacteria</taxon>
        <taxon>Hyphomicrobiales</taxon>
        <taxon>Phyllobacteriaceae</taxon>
        <taxon>Nitratireductor</taxon>
    </lineage>
</organism>
<gene>
    <name evidence="3" type="ORF">GN330_01085</name>
</gene>
<reference evidence="3 4" key="1">
    <citation type="submission" date="2019-12" db="EMBL/GenBank/DDBJ databases">
        <title>Nitratireductor arenosus sp. nov., Isolated from sea sand, Jeju island, South Korea.</title>
        <authorList>
            <person name="Kim W."/>
        </authorList>
    </citation>
    <scope>NUCLEOTIDE SEQUENCE [LARGE SCALE GENOMIC DNA]</scope>
    <source>
        <strain evidence="3 4">CAU 1489</strain>
    </source>
</reference>
<keyword evidence="4" id="KW-1185">Reference proteome</keyword>
<evidence type="ECO:0000259" key="2">
    <source>
        <dbReference type="Pfam" id="PF18197"/>
    </source>
</evidence>